<dbReference type="EMBL" id="JANIDW010000002">
    <property type="protein sequence ID" value="MCX5614548.1"/>
    <property type="molecule type" value="Genomic_DNA"/>
</dbReference>
<proteinExistence type="predicted"/>
<dbReference type="InterPro" id="IPR010287">
    <property type="entry name" value="DUF892_YciF-like"/>
</dbReference>
<evidence type="ECO:0000313" key="2">
    <source>
        <dbReference type="Proteomes" id="UP001165648"/>
    </source>
</evidence>
<evidence type="ECO:0000313" key="1">
    <source>
        <dbReference type="EMBL" id="MCX5614548.1"/>
    </source>
</evidence>
<accession>A0ABT3WA98</accession>
<gene>
    <name evidence="1" type="ORF">NQF64_04735</name>
</gene>
<sequence length="164" mass="18355">MPRSFAKSSPIAALYIERLHEHLGLTSIVREYLLELLSRPAAPPTLQHWITTILEQNKEQERQISHRLRQHGEKPRNESDTLSGLLDTVVTCFPTGEQATHLLGVMLDIAGYLARLRTSLALLLLLAEKLSLAEDAAILTQLRHNSQNASRSLKEVLPALLDEP</sequence>
<dbReference type="RefSeq" id="WP_266106653.1">
    <property type="nucleotide sequence ID" value="NZ_JANIDW010000002.1"/>
</dbReference>
<name>A0ABT3WA98_9PROT</name>
<dbReference type="Proteomes" id="UP001165648">
    <property type="component" value="Unassembled WGS sequence"/>
</dbReference>
<dbReference type="InterPro" id="IPR012347">
    <property type="entry name" value="Ferritin-like"/>
</dbReference>
<protein>
    <submittedName>
        <fullName evidence="1">DUF892 family protein</fullName>
    </submittedName>
</protein>
<organism evidence="1 2">
    <name type="scientific">Bombella saccharophila</name>
    <dbReference type="NCBI Taxonomy" id="2967338"/>
    <lineage>
        <taxon>Bacteria</taxon>
        <taxon>Pseudomonadati</taxon>
        <taxon>Pseudomonadota</taxon>
        <taxon>Alphaproteobacteria</taxon>
        <taxon>Acetobacterales</taxon>
        <taxon>Acetobacteraceae</taxon>
        <taxon>Bombella</taxon>
    </lineage>
</organism>
<keyword evidence="2" id="KW-1185">Reference proteome</keyword>
<comment type="caution">
    <text evidence="1">The sequence shown here is derived from an EMBL/GenBank/DDBJ whole genome shotgun (WGS) entry which is preliminary data.</text>
</comment>
<dbReference type="Gene3D" id="1.20.1260.10">
    <property type="match status" value="1"/>
</dbReference>
<reference evidence="1 2" key="1">
    <citation type="submission" date="2022-07" db="EMBL/GenBank/DDBJ databases">
        <title>Bombella genomes.</title>
        <authorList>
            <person name="Harer L."/>
            <person name="Styblova S."/>
            <person name="Ehrmann M."/>
        </authorList>
    </citation>
    <scope>NUCLEOTIDE SEQUENCE [LARGE SCALE GENOMIC DNA]</scope>
    <source>
        <strain evidence="1 2">TMW 2.2558</strain>
    </source>
</reference>
<dbReference type="Pfam" id="PF05974">
    <property type="entry name" value="DUF892"/>
    <property type="match status" value="1"/>
</dbReference>